<evidence type="ECO:0000313" key="1">
    <source>
        <dbReference type="EMBL" id="KAI0030227.1"/>
    </source>
</evidence>
<comment type="caution">
    <text evidence="1">The sequence shown here is derived from an EMBL/GenBank/DDBJ whole genome shotgun (WGS) entry which is preliminary data.</text>
</comment>
<dbReference type="Proteomes" id="UP000814128">
    <property type="component" value="Unassembled WGS sequence"/>
</dbReference>
<reference evidence="1" key="1">
    <citation type="submission" date="2021-02" db="EMBL/GenBank/DDBJ databases">
        <authorList>
            <consortium name="DOE Joint Genome Institute"/>
            <person name="Ahrendt S."/>
            <person name="Looney B.P."/>
            <person name="Miyauchi S."/>
            <person name="Morin E."/>
            <person name="Drula E."/>
            <person name="Courty P.E."/>
            <person name="Chicoki N."/>
            <person name="Fauchery L."/>
            <person name="Kohler A."/>
            <person name="Kuo A."/>
            <person name="Labutti K."/>
            <person name="Pangilinan J."/>
            <person name="Lipzen A."/>
            <person name="Riley R."/>
            <person name="Andreopoulos W."/>
            <person name="He G."/>
            <person name="Johnson J."/>
            <person name="Barry K.W."/>
            <person name="Grigoriev I.V."/>
            <person name="Nagy L."/>
            <person name="Hibbett D."/>
            <person name="Henrissat B."/>
            <person name="Matheny P.B."/>
            <person name="Labbe J."/>
            <person name="Martin F."/>
        </authorList>
    </citation>
    <scope>NUCLEOTIDE SEQUENCE</scope>
    <source>
        <strain evidence="1">EC-137</strain>
    </source>
</reference>
<evidence type="ECO:0000313" key="2">
    <source>
        <dbReference type="Proteomes" id="UP000814128"/>
    </source>
</evidence>
<reference evidence="1" key="2">
    <citation type="journal article" date="2022" name="New Phytol.">
        <title>Evolutionary transition to the ectomycorrhizal habit in the genomes of a hyperdiverse lineage of mushroom-forming fungi.</title>
        <authorList>
            <person name="Looney B."/>
            <person name="Miyauchi S."/>
            <person name="Morin E."/>
            <person name="Drula E."/>
            <person name="Courty P.E."/>
            <person name="Kohler A."/>
            <person name="Kuo A."/>
            <person name="LaButti K."/>
            <person name="Pangilinan J."/>
            <person name="Lipzen A."/>
            <person name="Riley R."/>
            <person name="Andreopoulos W."/>
            <person name="He G."/>
            <person name="Johnson J."/>
            <person name="Nolan M."/>
            <person name="Tritt A."/>
            <person name="Barry K.W."/>
            <person name="Grigoriev I.V."/>
            <person name="Nagy L.G."/>
            <person name="Hibbett D."/>
            <person name="Henrissat B."/>
            <person name="Matheny P.B."/>
            <person name="Labbe J."/>
            <person name="Martin F.M."/>
        </authorList>
    </citation>
    <scope>NUCLEOTIDE SEQUENCE</scope>
    <source>
        <strain evidence="1">EC-137</strain>
    </source>
</reference>
<protein>
    <submittedName>
        <fullName evidence="1">Alpha beta-hydrolase</fullName>
    </submittedName>
</protein>
<accession>A0ACB8QEZ8</accession>
<keyword evidence="2" id="KW-1185">Reference proteome</keyword>
<dbReference type="EMBL" id="MU273633">
    <property type="protein sequence ID" value="KAI0030227.1"/>
    <property type="molecule type" value="Genomic_DNA"/>
</dbReference>
<name>A0ACB8QEZ8_9AGAM</name>
<proteinExistence type="predicted"/>
<gene>
    <name evidence="1" type="ORF">K488DRAFT_54670</name>
</gene>
<sequence>MFVAAVYGGSPAVVLDKGTFTGLTSGSTEAFLGVPFAQPPVGNLRFRAPLPNKPYSGTFNATVFGPACIQQTSGIPNVPNISPAALKIIQGRITSDFGSPLLDDEDCLTINIYKPANATSGSKLPVWIYGGGFEIGSNSMSDGSVIVERSLELGMPVVYVAVNYRLSALGFPMGIETRRAGNGNLGLLDQRQGLRWVQKYITKFGGDPEKVMIWGVSAGAISVTAQMLMNNGDTEGLFRAAFAESGSPIPTSAVENNQGIMDTFVQAAGCGHKSGSPAVFDCLRSVPIKSIRAAMNATPGIFVFTSIILGWNPAADGVTIPAPFQKMVLHSKIADVPLISGDCDDEGTLFSLGNSNLTTSSEFEDYITKLWGTGNRTIVEPLFAAYPEDPAVGCPYATGTVNNITSQFKRMASITGDLVFQAPRRLFFKRIVRTQPVFSYINKRMKSTPVLGAFHGSDVSNFYGPGDMTDYLIRFATMLDPNGGNVNATEIPWPQYTLETKQMLMFLDGDVSLAIGTDTFREEAIEKMMEFSLTHPLP</sequence>
<organism evidence="1 2">
    <name type="scientific">Vararia minispora EC-137</name>
    <dbReference type="NCBI Taxonomy" id="1314806"/>
    <lineage>
        <taxon>Eukaryota</taxon>
        <taxon>Fungi</taxon>
        <taxon>Dikarya</taxon>
        <taxon>Basidiomycota</taxon>
        <taxon>Agaricomycotina</taxon>
        <taxon>Agaricomycetes</taxon>
        <taxon>Russulales</taxon>
        <taxon>Lachnocladiaceae</taxon>
        <taxon>Vararia</taxon>
    </lineage>
</organism>